<evidence type="ECO:0000313" key="4">
    <source>
        <dbReference type="Proteomes" id="UP001597277"/>
    </source>
</evidence>
<dbReference type="Proteomes" id="UP001597277">
    <property type="component" value="Unassembled WGS sequence"/>
</dbReference>
<gene>
    <name evidence="3" type="ORF">ACFSE6_11290</name>
</gene>
<accession>A0ABW4L6H0</accession>
<reference evidence="4" key="1">
    <citation type="journal article" date="2019" name="Int. J. Syst. Evol. Microbiol.">
        <title>The Global Catalogue of Microorganisms (GCM) 10K type strain sequencing project: providing services to taxonomists for standard genome sequencing and annotation.</title>
        <authorList>
            <consortium name="The Broad Institute Genomics Platform"/>
            <consortium name="The Broad Institute Genome Sequencing Center for Infectious Disease"/>
            <person name="Wu L."/>
            <person name="Ma J."/>
        </authorList>
    </citation>
    <scope>NUCLEOTIDE SEQUENCE [LARGE SCALE GENOMIC DNA]</scope>
    <source>
        <strain evidence="4">JCM 17130</strain>
    </source>
</reference>
<dbReference type="PANTHER" id="PTHR43569:SF2">
    <property type="entry name" value="AMIDOHYDROLASE-RELATED DOMAIN-CONTAINING PROTEIN"/>
    <property type="match status" value="1"/>
</dbReference>
<name>A0ABW4L6H0_9MICO</name>
<dbReference type="InterPro" id="IPR006680">
    <property type="entry name" value="Amidohydro-rel"/>
</dbReference>
<protein>
    <submittedName>
        <fullName evidence="3">Amidohydrolase family protein</fullName>
    </submittedName>
</protein>
<dbReference type="EMBL" id="JBHUEE010000005">
    <property type="protein sequence ID" value="MFD1718423.1"/>
    <property type="molecule type" value="Genomic_DNA"/>
</dbReference>
<sequence>MPPSENTSSPLVIDSHHHLWPARAVPTQSWQPPGQDILHRAYEPADLTADLARAGVTGTVVMQSVDAPEENDRLLSYAAEPFVRGIVAWAPLEDPARCRDLVSDLRARADRSAAAPVVGLRRLIGTDPIDWASDRTALAAFDEFAAAGLAWDVVPVTAAQRETVVRVARAVPQLRIVVDHLGSPPLTDGETDSWYRGLDALAACPNVAVKLSVGVAVLARAEHWPVEAVGSWVRAVLERFGPDRCMAASNWPVVLLQTDYATAWDAVAAAAREVVPAAALTDVLGGTATRWYALPGAGDE</sequence>
<comment type="similarity">
    <text evidence="1">Belongs to the metallo-dependent hydrolases superfamily.</text>
</comment>
<dbReference type="PANTHER" id="PTHR43569">
    <property type="entry name" value="AMIDOHYDROLASE"/>
    <property type="match status" value="1"/>
</dbReference>
<dbReference type="SUPFAM" id="SSF51556">
    <property type="entry name" value="Metallo-dependent hydrolases"/>
    <property type="match status" value="1"/>
</dbReference>
<feature type="domain" description="Amidohydrolase-related" evidence="2">
    <location>
        <begin position="13"/>
        <end position="293"/>
    </location>
</feature>
<proteinExistence type="inferred from homology"/>
<evidence type="ECO:0000259" key="2">
    <source>
        <dbReference type="Pfam" id="PF04909"/>
    </source>
</evidence>
<evidence type="ECO:0000256" key="1">
    <source>
        <dbReference type="ARBA" id="ARBA00038310"/>
    </source>
</evidence>
<dbReference type="InterPro" id="IPR032466">
    <property type="entry name" value="Metal_Hydrolase"/>
</dbReference>
<dbReference type="Gene3D" id="3.20.20.140">
    <property type="entry name" value="Metal-dependent hydrolases"/>
    <property type="match status" value="1"/>
</dbReference>
<dbReference type="InterPro" id="IPR052350">
    <property type="entry name" value="Metallo-dep_Lactonases"/>
</dbReference>
<organism evidence="3 4">
    <name type="scientific">Georgenia deserti</name>
    <dbReference type="NCBI Taxonomy" id="2093781"/>
    <lineage>
        <taxon>Bacteria</taxon>
        <taxon>Bacillati</taxon>
        <taxon>Actinomycetota</taxon>
        <taxon>Actinomycetes</taxon>
        <taxon>Micrococcales</taxon>
        <taxon>Bogoriellaceae</taxon>
        <taxon>Georgenia</taxon>
    </lineage>
</organism>
<comment type="caution">
    <text evidence="3">The sequence shown here is derived from an EMBL/GenBank/DDBJ whole genome shotgun (WGS) entry which is preliminary data.</text>
</comment>
<dbReference type="RefSeq" id="WP_388006680.1">
    <property type="nucleotide sequence ID" value="NZ_JBHUEE010000005.1"/>
</dbReference>
<keyword evidence="4" id="KW-1185">Reference proteome</keyword>
<evidence type="ECO:0000313" key="3">
    <source>
        <dbReference type="EMBL" id="MFD1718423.1"/>
    </source>
</evidence>
<dbReference type="Pfam" id="PF04909">
    <property type="entry name" value="Amidohydro_2"/>
    <property type="match status" value="1"/>
</dbReference>